<organism evidence="2 3">
    <name type="scientific">Sphingobacterium yanglingense</name>
    <dbReference type="NCBI Taxonomy" id="1437280"/>
    <lineage>
        <taxon>Bacteria</taxon>
        <taxon>Pseudomonadati</taxon>
        <taxon>Bacteroidota</taxon>
        <taxon>Sphingobacteriia</taxon>
        <taxon>Sphingobacteriales</taxon>
        <taxon>Sphingobacteriaceae</taxon>
        <taxon>Sphingobacterium</taxon>
    </lineage>
</organism>
<evidence type="ECO:0000259" key="1">
    <source>
        <dbReference type="Pfam" id="PF13480"/>
    </source>
</evidence>
<name>A0A4R6WEJ2_9SPHI</name>
<keyword evidence="3" id="KW-1185">Reference proteome</keyword>
<accession>A0A4R6WEJ2</accession>
<keyword evidence="2" id="KW-0808">Transferase</keyword>
<dbReference type="Gene3D" id="3.40.630.30">
    <property type="match status" value="1"/>
</dbReference>
<dbReference type="InterPro" id="IPR038740">
    <property type="entry name" value="BioF2-like_GNAT_dom"/>
</dbReference>
<dbReference type="OrthoDB" id="9785911at2"/>
<dbReference type="Proteomes" id="UP000295292">
    <property type="component" value="Unassembled WGS sequence"/>
</dbReference>
<dbReference type="GO" id="GO:0016740">
    <property type="term" value="F:transferase activity"/>
    <property type="evidence" value="ECO:0007669"/>
    <property type="project" value="UniProtKB-KW"/>
</dbReference>
<dbReference type="Pfam" id="PF13480">
    <property type="entry name" value="Acetyltransf_6"/>
    <property type="match status" value="1"/>
</dbReference>
<sequence length="343" mass="40156">MAYRLINFQQSEEWTAYVRNSVNYDFYHTWHYHSLEKNGDPFLFVYEESDVFIALPLLKREIANSGLYDLTSVYGYSGPISNRKFADISDQILENFKYFFLNFMNTGRYICVFCRLNPFIDQKVLIEKIGGISDNGKTVYMDLSISIEEQRTGYEKRMGRQIRHLRKMPYIIKEAKTKGEIRSFTAMYNENMLRLKAEKNYFFNEDYFAAIIKEDSCKLIVMYDGIKMICGAIIMCCGGIIRNHLSATAVDYVNQSPSKLLTDEISIIGRQLGMKYFHLGGGLGGREDSLFKFKSSFSNLFLEDSTWKFVSDTFVYNDLIKERKSDLNINYFPLYRYPEMIIK</sequence>
<dbReference type="EMBL" id="SNYV01000015">
    <property type="protein sequence ID" value="TDQ76407.1"/>
    <property type="molecule type" value="Genomic_DNA"/>
</dbReference>
<comment type="caution">
    <text evidence="2">The sequence shown here is derived from an EMBL/GenBank/DDBJ whole genome shotgun (WGS) entry which is preliminary data.</text>
</comment>
<dbReference type="SUPFAM" id="SSF55729">
    <property type="entry name" value="Acyl-CoA N-acyltransferases (Nat)"/>
    <property type="match status" value="1"/>
</dbReference>
<gene>
    <name evidence="2" type="ORF">CLV99_2994</name>
</gene>
<evidence type="ECO:0000313" key="2">
    <source>
        <dbReference type="EMBL" id="TDQ76407.1"/>
    </source>
</evidence>
<evidence type="ECO:0000313" key="3">
    <source>
        <dbReference type="Proteomes" id="UP000295292"/>
    </source>
</evidence>
<dbReference type="AlphaFoldDB" id="A0A4R6WEJ2"/>
<protein>
    <submittedName>
        <fullName evidence="2">Acetyltransferase (GNAT) family protein</fullName>
    </submittedName>
</protein>
<proteinExistence type="predicted"/>
<dbReference type="InterPro" id="IPR016181">
    <property type="entry name" value="Acyl_CoA_acyltransferase"/>
</dbReference>
<feature type="domain" description="BioF2-like acetyltransferase" evidence="1">
    <location>
        <begin position="156"/>
        <end position="282"/>
    </location>
</feature>
<dbReference type="RefSeq" id="WP_133585224.1">
    <property type="nucleotide sequence ID" value="NZ_SNYV01000015.1"/>
</dbReference>
<reference evidence="2 3" key="1">
    <citation type="submission" date="2019-03" db="EMBL/GenBank/DDBJ databases">
        <title>Genomic Encyclopedia of Archaeal and Bacterial Type Strains, Phase II (KMG-II): from individual species to whole genera.</title>
        <authorList>
            <person name="Goeker M."/>
        </authorList>
    </citation>
    <scope>NUCLEOTIDE SEQUENCE [LARGE SCALE GENOMIC DNA]</scope>
    <source>
        <strain evidence="2 3">DSM 28353</strain>
    </source>
</reference>